<dbReference type="GO" id="GO:0000981">
    <property type="term" value="F:DNA-binding transcription factor activity, RNA polymerase II-specific"/>
    <property type="evidence" value="ECO:0007669"/>
    <property type="project" value="InterPro"/>
</dbReference>
<name>A0AAN7TGS7_9PEZI</name>
<protein>
    <recommendedName>
        <fullName evidence="5">Zn(2)-C6 fungal-type domain-containing protein</fullName>
    </recommendedName>
</protein>
<dbReference type="SUPFAM" id="SSF57701">
    <property type="entry name" value="Zn2/Cys6 DNA-binding domain"/>
    <property type="match status" value="1"/>
</dbReference>
<dbReference type="AlphaFoldDB" id="A0AAN7TGS7"/>
<dbReference type="PROSITE" id="PS50048">
    <property type="entry name" value="ZN2_CY6_FUNGAL_2"/>
    <property type="match status" value="1"/>
</dbReference>
<evidence type="ECO:0000259" key="5">
    <source>
        <dbReference type="PROSITE" id="PS50048"/>
    </source>
</evidence>
<dbReference type="InterPro" id="IPR036864">
    <property type="entry name" value="Zn2-C6_fun-type_DNA-bd_sf"/>
</dbReference>
<accession>A0AAN7TGS7</accession>
<dbReference type="Proteomes" id="UP001310890">
    <property type="component" value="Unassembled WGS sequence"/>
</dbReference>
<feature type="region of interest" description="Disordered" evidence="4">
    <location>
        <begin position="597"/>
        <end position="627"/>
    </location>
</feature>
<dbReference type="GO" id="GO:0006351">
    <property type="term" value="P:DNA-templated transcription"/>
    <property type="evidence" value="ECO:0007669"/>
    <property type="project" value="InterPro"/>
</dbReference>
<organism evidence="6 7">
    <name type="scientific">Meristemomyces frigidus</name>
    <dbReference type="NCBI Taxonomy" id="1508187"/>
    <lineage>
        <taxon>Eukaryota</taxon>
        <taxon>Fungi</taxon>
        <taxon>Dikarya</taxon>
        <taxon>Ascomycota</taxon>
        <taxon>Pezizomycotina</taxon>
        <taxon>Dothideomycetes</taxon>
        <taxon>Dothideomycetidae</taxon>
        <taxon>Mycosphaerellales</taxon>
        <taxon>Teratosphaeriaceae</taxon>
        <taxon>Meristemomyces</taxon>
    </lineage>
</organism>
<feature type="compositionally biased region" description="Polar residues" evidence="4">
    <location>
        <begin position="597"/>
        <end position="607"/>
    </location>
</feature>
<evidence type="ECO:0000313" key="7">
    <source>
        <dbReference type="Proteomes" id="UP001310890"/>
    </source>
</evidence>
<dbReference type="CDD" id="cd12148">
    <property type="entry name" value="fungal_TF_MHR"/>
    <property type="match status" value="1"/>
</dbReference>
<proteinExistence type="predicted"/>
<evidence type="ECO:0000256" key="3">
    <source>
        <dbReference type="ARBA" id="ARBA00023242"/>
    </source>
</evidence>
<dbReference type="Pfam" id="PF04082">
    <property type="entry name" value="Fungal_trans"/>
    <property type="match status" value="1"/>
</dbReference>
<gene>
    <name evidence="6" type="ORF">LTR62_002387</name>
</gene>
<sequence>MDFNPERPSSSGPDPITSAKRLACRTCQKRKIKCDRNLPCAACMKGGNVCEPVDDQRVPRGRLGGRKKRDEHTEARIARLEATLSQMQSQAKLRVAMETNPEASRAYDTQPAPVPILPSGGDLATFGNSEISNRSKSQFLGTAFWTSLKDALSDVEAELHDDTTDLTDDTDALNNDSPPPLIDPIVPGLVPSVLLWHPPARLVQELYTIYFRNVDPVFKVLHAPSVRAHVVDGAPYLLYDDGDSAVAALRFVLYYAAVATMNDAQCRDLLGLPFTDAVAQYRLMSEGALARADYLVSNDMATLQAFVIYLAICRYSDATRRTWTLMATAMRSALALEIHTEKPGRSLFAAEQCRRLWHQLCVLDLALAVDLASDALIFPGTYDISLPLNINDIDISPQMKGPIVPREGWTEMTCSLVMQQIVQGARLAHNTRTESWTLRRDLVLETSRIIEREHLSHCNSVIPIQAFTCNLGRTAINAVLLHSIRPTKASSCDKGVPFDPAYLLPIAVYVLSHDQAMNDDYNVAAWRWVRWPQWHAIAVGFAALSITTGHEMAVHAWPVIEAAYHHFSAGASGHRAQLRRPVDRLAVKARRTRVASNSVQQVGTMSGTALHEPSESEPQLVDVPSFEDISPPDLNDLDVDMWDQYLLDYSTVSTMPGNS</sequence>
<evidence type="ECO:0000256" key="1">
    <source>
        <dbReference type="ARBA" id="ARBA00004123"/>
    </source>
</evidence>
<dbReference type="PANTHER" id="PTHR31001:SF50">
    <property type="entry name" value="ZN(II)2CYS6 TRANSCRIPTION FACTOR (EUROFUNG)"/>
    <property type="match status" value="1"/>
</dbReference>
<dbReference type="SMART" id="SM00906">
    <property type="entry name" value="Fungal_trans"/>
    <property type="match status" value="1"/>
</dbReference>
<dbReference type="GO" id="GO:0005634">
    <property type="term" value="C:nucleus"/>
    <property type="evidence" value="ECO:0007669"/>
    <property type="project" value="UniProtKB-SubCell"/>
</dbReference>
<evidence type="ECO:0000313" key="6">
    <source>
        <dbReference type="EMBL" id="KAK5114452.1"/>
    </source>
</evidence>
<reference evidence="6" key="1">
    <citation type="submission" date="2023-08" db="EMBL/GenBank/DDBJ databases">
        <title>Black Yeasts Isolated from many extreme environments.</title>
        <authorList>
            <person name="Coleine C."/>
            <person name="Stajich J.E."/>
            <person name="Selbmann L."/>
        </authorList>
    </citation>
    <scope>NUCLEOTIDE SEQUENCE</scope>
    <source>
        <strain evidence="6">CCFEE 5401</strain>
    </source>
</reference>
<dbReference type="EMBL" id="JAVRRL010000017">
    <property type="protein sequence ID" value="KAK5114452.1"/>
    <property type="molecule type" value="Genomic_DNA"/>
</dbReference>
<dbReference type="InterPro" id="IPR050613">
    <property type="entry name" value="Sec_Metabolite_Reg"/>
</dbReference>
<dbReference type="InterPro" id="IPR007219">
    <property type="entry name" value="XnlR_reg_dom"/>
</dbReference>
<comment type="caution">
    <text evidence="6">The sequence shown here is derived from an EMBL/GenBank/DDBJ whole genome shotgun (WGS) entry which is preliminary data.</text>
</comment>
<dbReference type="InterPro" id="IPR001138">
    <property type="entry name" value="Zn2Cys6_DnaBD"/>
</dbReference>
<feature type="domain" description="Zn(2)-C6 fungal-type" evidence="5">
    <location>
        <begin position="23"/>
        <end position="50"/>
    </location>
</feature>
<evidence type="ECO:0000256" key="4">
    <source>
        <dbReference type="SAM" id="MobiDB-lite"/>
    </source>
</evidence>
<comment type="subcellular location">
    <subcellularLocation>
        <location evidence="1">Nucleus</location>
    </subcellularLocation>
</comment>
<keyword evidence="2" id="KW-0479">Metal-binding</keyword>
<keyword evidence="3" id="KW-0539">Nucleus</keyword>
<dbReference type="PANTHER" id="PTHR31001">
    <property type="entry name" value="UNCHARACTERIZED TRANSCRIPTIONAL REGULATORY PROTEIN"/>
    <property type="match status" value="1"/>
</dbReference>
<dbReference type="SMART" id="SM00066">
    <property type="entry name" value="GAL4"/>
    <property type="match status" value="1"/>
</dbReference>
<dbReference type="GO" id="GO:0003677">
    <property type="term" value="F:DNA binding"/>
    <property type="evidence" value="ECO:0007669"/>
    <property type="project" value="InterPro"/>
</dbReference>
<evidence type="ECO:0000256" key="2">
    <source>
        <dbReference type="ARBA" id="ARBA00022723"/>
    </source>
</evidence>
<dbReference type="Pfam" id="PF00172">
    <property type="entry name" value="Zn_clus"/>
    <property type="match status" value="1"/>
</dbReference>
<dbReference type="CDD" id="cd00067">
    <property type="entry name" value="GAL4"/>
    <property type="match status" value="1"/>
</dbReference>
<dbReference type="Gene3D" id="4.10.240.10">
    <property type="entry name" value="Zn(2)-C6 fungal-type DNA-binding domain"/>
    <property type="match status" value="1"/>
</dbReference>
<dbReference type="GO" id="GO:0008270">
    <property type="term" value="F:zinc ion binding"/>
    <property type="evidence" value="ECO:0007669"/>
    <property type="project" value="InterPro"/>
</dbReference>